<evidence type="ECO:0000313" key="2">
    <source>
        <dbReference type="EMBL" id="KAL3507477.1"/>
    </source>
</evidence>
<gene>
    <name evidence="2" type="ORF">ACH5RR_032859</name>
</gene>
<keyword evidence="3" id="KW-1185">Reference proteome</keyword>
<name>A0ABD2YJA1_9GENT</name>
<proteinExistence type="predicted"/>
<protein>
    <submittedName>
        <fullName evidence="2">Uncharacterized protein</fullName>
    </submittedName>
</protein>
<dbReference type="Proteomes" id="UP001630127">
    <property type="component" value="Unassembled WGS sequence"/>
</dbReference>
<evidence type="ECO:0000313" key="3">
    <source>
        <dbReference type="Proteomes" id="UP001630127"/>
    </source>
</evidence>
<reference evidence="2 3" key="1">
    <citation type="submission" date="2024-11" db="EMBL/GenBank/DDBJ databases">
        <title>A near-complete genome assembly of Cinchona calisaya.</title>
        <authorList>
            <person name="Lian D.C."/>
            <person name="Zhao X.W."/>
            <person name="Wei L."/>
        </authorList>
    </citation>
    <scope>NUCLEOTIDE SEQUENCE [LARGE SCALE GENOMIC DNA]</scope>
    <source>
        <tissue evidence="2">Nenye</tissue>
    </source>
</reference>
<evidence type="ECO:0000256" key="1">
    <source>
        <dbReference type="SAM" id="MobiDB-lite"/>
    </source>
</evidence>
<feature type="region of interest" description="Disordered" evidence="1">
    <location>
        <begin position="42"/>
        <end position="72"/>
    </location>
</feature>
<dbReference type="EMBL" id="JBJUIK010000013">
    <property type="protein sequence ID" value="KAL3507477.1"/>
    <property type="molecule type" value="Genomic_DNA"/>
</dbReference>
<comment type="caution">
    <text evidence="2">The sequence shown here is derived from an EMBL/GenBank/DDBJ whole genome shotgun (WGS) entry which is preliminary data.</text>
</comment>
<accession>A0ABD2YJA1</accession>
<dbReference type="AlphaFoldDB" id="A0ABD2YJA1"/>
<feature type="compositionally biased region" description="Basic and acidic residues" evidence="1">
    <location>
        <begin position="59"/>
        <end position="68"/>
    </location>
</feature>
<sequence length="113" mass="12921">MPSPCVGEAASQNLKEEIPKSTRLKRMKDRLREMSQWWTEVIKEGEEGNGSDSENYDNLSKDEAERSQVSESEEVVWVERNGECLILHFKGPCGKGFQILLSGKKCYYKLTAF</sequence>
<organism evidence="2 3">
    <name type="scientific">Cinchona calisaya</name>
    <dbReference type="NCBI Taxonomy" id="153742"/>
    <lineage>
        <taxon>Eukaryota</taxon>
        <taxon>Viridiplantae</taxon>
        <taxon>Streptophyta</taxon>
        <taxon>Embryophyta</taxon>
        <taxon>Tracheophyta</taxon>
        <taxon>Spermatophyta</taxon>
        <taxon>Magnoliopsida</taxon>
        <taxon>eudicotyledons</taxon>
        <taxon>Gunneridae</taxon>
        <taxon>Pentapetalae</taxon>
        <taxon>asterids</taxon>
        <taxon>lamiids</taxon>
        <taxon>Gentianales</taxon>
        <taxon>Rubiaceae</taxon>
        <taxon>Cinchonoideae</taxon>
        <taxon>Cinchoneae</taxon>
        <taxon>Cinchona</taxon>
    </lineage>
</organism>